<dbReference type="InterPro" id="IPR027417">
    <property type="entry name" value="P-loop_NTPase"/>
</dbReference>
<dbReference type="FunFam" id="3.80.10.10:FF:000386">
    <property type="entry name" value="Disease resistance protein RPS4"/>
    <property type="match status" value="1"/>
</dbReference>
<dbReference type="SUPFAM" id="SSF52200">
    <property type="entry name" value="Toll/Interleukin receptor TIR domain"/>
    <property type="match status" value="4"/>
</dbReference>
<dbReference type="SMART" id="SM00255">
    <property type="entry name" value="TIR"/>
    <property type="match status" value="4"/>
</dbReference>
<dbReference type="InterPro" id="IPR036390">
    <property type="entry name" value="WH_DNA-bd_sf"/>
</dbReference>
<dbReference type="CDD" id="cd00009">
    <property type="entry name" value="AAA"/>
    <property type="match status" value="1"/>
</dbReference>
<dbReference type="Gene3D" id="3.40.50.10140">
    <property type="entry name" value="Toll/interleukin-1 receptor homology (TIR) domain"/>
    <property type="match status" value="4"/>
</dbReference>
<dbReference type="Pfam" id="PF07725">
    <property type="entry name" value="LRR_3"/>
    <property type="match status" value="1"/>
</dbReference>
<evidence type="ECO:0000256" key="10">
    <source>
        <dbReference type="ARBA" id="ARBA00047304"/>
    </source>
</evidence>
<dbReference type="Pfam" id="PF00931">
    <property type="entry name" value="NB-ARC"/>
    <property type="match status" value="3"/>
</dbReference>
<dbReference type="InterPro" id="IPR003593">
    <property type="entry name" value="AAA+_ATPase"/>
</dbReference>
<evidence type="ECO:0000256" key="1">
    <source>
        <dbReference type="ARBA" id="ARBA00011982"/>
    </source>
</evidence>
<evidence type="ECO:0000256" key="3">
    <source>
        <dbReference type="ARBA" id="ARBA00022723"/>
    </source>
</evidence>
<keyword evidence="6" id="KW-0378">Hydrolase</keyword>
<dbReference type="InterPro" id="IPR058192">
    <property type="entry name" value="WHD_ROQ1-like"/>
</dbReference>
<dbReference type="PROSITE" id="PS50104">
    <property type="entry name" value="TIR"/>
    <property type="match status" value="4"/>
</dbReference>
<evidence type="ECO:0000313" key="13">
    <source>
        <dbReference type="Proteomes" id="UP000032141"/>
    </source>
</evidence>
<dbReference type="InterPro" id="IPR011713">
    <property type="entry name" value="Leu-rich_rpt_3"/>
</dbReference>
<dbReference type="PANTHER" id="PTHR11017">
    <property type="entry name" value="LEUCINE-RICH REPEAT-CONTAINING PROTEIN"/>
    <property type="match status" value="1"/>
</dbReference>
<dbReference type="InterPro" id="IPR002182">
    <property type="entry name" value="NB-ARC"/>
</dbReference>
<dbReference type="InterPro" id="IPR000157">
    <property type="entry name" value="TIR_dom"/>
</dbReference>
<dbReference type="GO" id="GO:0061809">
    <property type="term" value="F:NAD+ nucleosidase activity, cyclic ADP-ribose generating"/>
    <property type="evidence" value="ECO:0007669"/>
    <property type="project" value="UniProtKB-EC"/>
</dbReference>
<keyword evidence="5" id="KW-0863">Zinc-finger</keyword>
<comment type="catalytic activity">
    <reaction evidence="10">
        <text>NAD(+) + H2O = ADP-D-ribose + nicotinamide + H(+)</text>
        <dbReference type="Rhea" id="RHEA:16301"/>
        <dbReference type="ChEBI" id="CHEBI:15377"/>
        <dbReference type="ChEBI" id="CHEBI:15378"/>
        <dbReference type="ChEBI" id="CHEBI:17154"/>
        <dbReference type="ChEBI" id="CHEBI:57540"/>
        <dbReference type="ChEBI" id="CHEBI:57967"/>
        <dbReference type="EC" id="3.2.2.6"/>
    </reaction>
    <physiologicalReaction direction="left-to-right" evidence="10">
        <dbReference type="Rhea" id="RHEA:16302"/>
    </physiologicalReaction>
</comment>
<dbReference type="InterPro" id="IPR004146">
    <property type="entry name" value="DC1"/>
</dbReference>
<evidence type="ECO:0000256" key="9">
    <source>
        <dbReference type="ARBA" id="ARBA00023027"/>
    </source>
</evidence>
<dbReference type="GO" id="GO:0007165">
    <property type="term" value="P:signal transduction"/>
    <property type="evidence" value="ECO:0007669"/>
    <property type="project" value="InterPro"/>
</dbReference>
<feature type="domain" description="TIR" evidence="11">
    <location>
        <begin position="517"/>
        <end position="681"/>
    </location>
</feature>
<evidence type="ECO:0000259" key="11">
    <source>
        <dbReference type="PROSITE" id="PS50104"/>
    </source>
</evidence>
<evidence type="ECO:0000256" key="4">
    <source>
        <dbReference type="ARBA" id="ARBA00022737"/>
    </source>
</evidence>
<dbReference type="SUPFAM" id="SSF46785">
    <property type="entry name" value="Winged helix' DNA-binding domain"/>
    <property type="match status" value="1"/>
</dbReference>
<dbReference type="FunFam" id="1.10.8.430:FF:000002">
    <property type="entry name" value="Disease resistance protein (TIR-NBS-LRR class)"/>
    <property type="match status" value="1"/>
</dbReference>
<dbReference type="InterPro" id="IPR042197">
    <property type="entry name" value="Apaf_helical"/>
</dbReference>
<name>A0A0D3AJM8_BRAOL</name>
<dbReference type="EC" id="3.2.2.6" evidence="1"/>
<dbReference type="InterPro" id="IPR046349">
    <property type="entry name" value="C1-like_sf"/>
</dbReference>
<dbReference type="Gene3D" id="3.80.10.10">
    <property type="entry name" value="Ribonuclease Inhibitor"/>
    <property type="match status" value="2"/>
</dbReference>
<dbReference type="Pfam" id="PF03107">
    <property type="entry name" value="C1_2"/>
    <property type="match status" value="3"/>
</dbReference>
<dbReference type="InterPro" id="IPR044974">
    <property type="entry name" value="Disease_R_plants"/>
</dbReference>
<organism evidence="12 13">
    <name type="scientific">Brassica oleracea var. oleracea</name>
    <dbReference type="NCBI Taxonomy" id="109376"/>
    <lineage>
        <taxon>Eukaryota</taxon>
        <taxon>Viridiplantae</taxon>
        <taxon>Streptophyta</taxon>
        <taxon>Embryophyta</taxon>
        <taxon>Tracheophyta</taxon>
        <taxon>Spermatophyta</taxon>
        <taxon>Magnoliopsida</taxon>
        <taxon>eudicotyledons</taxon>
        <taxon>Gunneridae</taxon>
        <taxon>Pentapetalae</taxon>
        <taxon>rosids</taxon>
        <taxon>malvids</taxon>
        <taxon>Brassicales</taxon>
        <taxon>Brassicaceae</taxon>
        <taxon>Brassiceae</taxon>
        <taxon>Brassica</taxon>
    </lineage>
</organism>
<dbReference type="GO" id="GO:0043531">
    <property type="term" value="F:ADP binding"/>
    <property type="evidence" value="ECO:0007669"/>
    <property type="project" value="InterPro"/>
</dbReference>
<keyword evidence="8" id="KW-0862">Zinc</keyword>
<evidence type="ECO:0000256" key="2">
    <source>
        <dbReference type="ARBA" id="ARBA00022614"/>
    </source>
</evidence>
<feature type="domain" description="TIR" evidence="11">
    <location>
        <begin position="1"/>
        <end position="163"/>
    </location>
</feature>
<dbReference type="STRING" id="109376.A0A0D3AJM8"/>
<dbReference type="HOGENOM" id="CLU_227668_0_0_1"/>
<reference evidence="12 13" key="1">
    <citation type="journal article" date="2014" name="Genome Biol.">
        <title>Transcriptome and methylome profiling reveals relics of genome dominance in the mesopolyploid Brassica oleracea.</title>
        <authorList>
            <person name="Parkin I.A."/>
            <person name="Koh C."/>
            <person name="Tang H."/>
            <person name="Robinson S.J."/>
            <person name="Kagale S."/>
            <person name="Clarke W.E."/>
            <person name="Town C.D."/>
            <person name="Nixon J."/>
            <person name="Krishnakumar V."/>
            <person name="Bidwell S.L."/>
            <person name="Denoeud F."/>
            <person name="Belcram H."/>
            <person name="Links M.G."/>
            <person name="Just J."/>
            <person name="Clarke C."/>
            <person name="Bender T."/>
            <person name="Huebert T."/>
            <person name="Mason A.S."/>
            <person name="Pires J.C."/>
            <person name="Barker G."/>
            <person name="Moore J."/>
            <person name="Walley P.G."/>
            <person name="Manoli S."/>
            <person name="Batley J."/>
            <person name="Edwards D."/>
            <person name="Nelson M.N."/>
            <person name="Wang X."/>
            <person name="Paterson A.H."/>
            <person name="King G."/>
            <person name="Bancroft I."/>
            <person name="Chalhoub B."/>
            <person name="Sharpe A.G."/>
        </authorList>
    </citation>
    <scope>NUCLEOTIDE SEQUENCE</scope>
    <source>
        <strain evidence="12 13">cv. TO1000</strain>
    </source>
</reference>
<feature type="domain" description="TIR" evidence="11">
    <location>
        <begin position="1394"/>
        <end position="1558"/>
    </location>
</feature>
<proteinExistence type="predicted"/>
<evidence type="ECO:0000256" key="6">
    <source>
        <dbReference type="ARBA" id="ARBA00022801"/>
    </source>
</evidence>
<keyword evidence="2" id="KW-0433">Leucine-rich repeat</keyword>
<dbReference type="Gramene" id="Bo2g014110.1">
    <property type="protein sequence ID" value="Bo2g014110.1"/>
    <property type="gene ID" value="Bo2g014110"/>
</dbReference>
<accession>A0A0D3AJM8</accession>
<keyword evidence="13" id="KW-1185">Reference proteome</keyword>
<evidence type="ECO:0000256" key="7">
    <source>
        <dbReference type="ARBA" id="ARBA00022821"/>
    </source>
</evidence>
<dbReference type="InterPro" id="IPR035897">
    <property type="entry name" value="Toll_tir_struct_dom_sf"/>
</dbReference>
<keyword evidence="9" id="KW-0520">NAD</keyword>
<dbReference type="GO" id="GO:0008270">
    <property type="term" value="F:zinc ion binding"/>
    <property type="evidence" value="ECO:0007669"/>
    <property type="project" value="UniProtKB-KW"/>
</dbReference>
<dbReference type="SUPFAM" id="SSF52058">
    <property type="entry name" value="L domain-like"/>
    <property type="match status" value="1"/>
</dbReference>
<keyword evidence="3" id="KW-0479">Metal-binding</keyword>
<dbReference type="FunFam" id="3.40.50.300:FF:001002">
    <property type="entry name" value="Disease resistance protein (TIR-NBS-LRR class)"/>
    <property type="match status" value="1"/>
</dbReference>
<dbReference type="SMART" id="SM00382">
    <property type="entry name" value="AAA"/>
    <property type="match status" value="3"/>
</dbReference>
<dbReference type="FunFam" id="3.40.50.10140:FF:000007">
    <property type="entry name" value="Disease resistance protein (TIR-NBS-LRR class)"/>
    <property type="match status" value="4"/>
</dbReference>
<dbReference type="InterPro" id="IPR032675">
    <property type="entry name" value="LRR_dom_sf"/>
</dbReference>
<protein>
    <recommendedName>
        <fullName evidence="1">ADP-ribosyl cyclase/cyclic ADP-ribose hydrolase</fullName>
        <ecNumber evidence="1">3.2.2.6</ecNumber>
    </recommendedName>
</protein>
<evidence type="ECO:0000256" key="5">
    <source>
        <dbReference type="ARBA" id="ARBA00022771"/>
    </source>
</evidence>
<reference evidence="12" key="2">
    <citation type="submission" date="2015-03" db="UniProtKB">
        <authorList>
            <consortium name="EnsemblPlants"/>
        </authorList>
    </citation>
    <scope>IDENTIFICATION</scope>
</reference>
<dbReference type="Gene3D" id="1.10.8.430">
    <property type="entry name" value="Helical domain of apoptotic protease-activating factors"/>
    <property type="match status" value="3"/>
</dbReference>
<dbReference type="eggNOG" id="ENOG502QWPX">
    <property type="taxonomic scope" value="Eukaryota"/>
</dbReference>
<keyword evidence="7" id="KW-0611">Plant defense</keyword>
<dbReference type="SUPFAM" id="SSF57889">
    <property type="entry name" value="Cysteine-rich domain"/>
    <property type="match status" value="2"/>
</dbReference>
<dbReference type="Proteomes" id="UP000032141">
    <property type="component" value="Chromosome C2"/>
</dbReference>
<dbReference type="EnsemblPlants" id="Bo2g014110.1">
    <property type="protein sequence ID" value="Bo2g014110.1"/>
    <property type="gene ID" value="Bo2g014110"/>
</dbReference>
<dbReference type="InterPro" id="IPR001965">
    <property type="entry name" value="Znf_PHD"/>
</dbReference>
<sequence>YDVFPSFSSKDVGRTFLSHFLEGLKSKGIKTFQNNGIMRSEYITTELARAIEESRISVVILSKNYPSSSWCLNELQRIMKCKVSLGQIVMAIFYDVDPSDVREQTGDFGKVFEETCYGKTDEQKKKWRKALSHVAVIAGEHSVSWASEADMISKIVMDVSNALPSTDFDHLVGIEAHVAKLKAMMCLESDEVKFVGIWGPAGIGKATIARALYNKVSRNFQLKFYRQPAWKRASNKMEFQKELLSGILDHRDMKITDKKEAILRLMHQRVLVVIDCVSSVELQALQKLVKWYLRFGIAYPSSEEALQIFSYAAFGKSSPPRGYLKHAVEVTKLIDPFPLALKILGSALRGKSKEEWTLAPAKVNTCLVDTDIQKAIRFAHDGLSKKHKRLFYLLREATHSSKNLSNTIYTLSVSDWDVEKGLQTLADMALISISGGEEIMMHDLVQSMSTKRLRWTRVYILISPHIQIYIEKQHFLKGNFNLILGGSRRDSDYIYYSAICRTMDSSSSSSSSSTRHYNYDVFPSFSGQDVRRTFLSHFFEALKSKGIKTFIDNGIIRSESINLELIRAIRESRIAVVILSKNYASSSWCLNELQLIMECKVSLGQTVMTIFYDVEPSDVRKQTGDFGKAFKETCYGKTEEEKKKWREALSQVAVIAGEHSVSWASEAEMISRIVTDISNELPSTDFNQLVGIEAHVANLISMICLESDEVKIVGIWGPEGIGKTTIARALYNHISSNFQLKFYSEIVQKADMTGLQNELLSGILDHRDMKIPNVQEAQYRLMHQRVLLVLDNVSTVELHALRNLFQDLKFGSKVIVANENIGTFTYNRIEQIYKVAYPSSEEALQIFSYSAFGQSSPPRGYVKHAAEVSKLIAPFPLSLKVLGSALRGKSKEEWTVAPDKLKTYVDDRDVEKAIRFAVDGLSKKQKSLFYSLSSSQFRGKKNLKDAIYFLAGIDDWDVEKGIQTLADMALISISSEGEITMHHLPTKTLNPAASYAGNKNTTPIQVSITIAPSAMWISTHENIFDGSNIITDEIGSGDATLNSIFSTLDPGKSAWGSIYDNCTWCGHYIPSSSPHPSSTVFYRCSICNFCLDTSCAQNNPPLTIENPKGHHHSLVFFPRPLLLPCDACGLVDRSGPSYACFQCNYMVHQLCVDLPRVIKITRHPHRLSYSPYLLPPPNSLCRICYKTVDIKYGQYSCKDEDCSYILHSKCATHVMVWDGKELEWEPEEVVTEDIAPFKNVGVGLIKHFGHEHHLKLEKYDSIRDAKKQCQACVLPIVLHDFYNCIQCDYFLHIVCAGLPRKLDHALHNHSIFLDPFPPPNDSDFNHLQCSACSRTSSGFKYKCYEKDCKIHWFKIDVTCCLVPEYSTQKFHEHPIFIAPYNYDHEIYPCKLQWLRYHVFPSFCGEDVRRNFLSHFHKELQVNGIDAFKDGGIKRSRFIWPELKQAIWESRVSIVVLSKNYGGSSWCLDELVEIMECKEVSGQTVMPIFYGVDPTDVRKQSGDFGKAFDKICHVRTEEERQRWRQALTSVASIAGDCSSKWDNDAVMIERIVTNVLQELNWCTPSKDFKDLVGLEAHVSNLNSMLCLDSNEVKIIGIWGPAGIGKTTIARALYNQLSSSGDDFQLNIFMENVKGVQMRNELHGYSLKLHLQERFLSEIFNQRTKISHLGVAQERLKNQKALIVLDDVDGLEQLNALVDQTKWFGYGTRIIVTTEDRQLLKAHGINHVYEVGYPSQGEAFKILCRYAFGKNSAPKGFYDLATEVTKLAGDLPLGLSVVGASLRGMSKEEWINAIPRLRTSLNGKIEKLLGVCYDGLDEKDKTLFLHVACLFNGEKVDRVKQLLAKSALDADFGLKVLVDRSLIHIYADGYIVMHFLLQQMGKEIIRGQCINDPGRRQFLVDAQEISDVLIDETGTKNVLGISLDMSELDDEVHISEKAFKKMTNLQFLRLYNHFPDEAVKLHLPHGLDYLPRKLRLLHWDSYPIKCMPSKFRPEYLVELTLRDSKLEKLWEGAQPLTGLRHMDLSSSKNIKDIPNLSGAMNLEKLYLRFCENLVTVSSSSLQNLNKLKVLDMSCCTKLKALPTNINLESLSVLNLRGCSKLKRFPCISTQVQFMSLGETAIEKVPSLIRLCSRLVSLEMAGCKNLKTLPPVPANCNSLHPLIAASSPSSSSSSTRQYSYDVFPSFCGQDVRRSFLSHFLEGLKTNGVNTFVDDGIMMSGSINSELVRAIRESRVAVVILSKNYASSSWCLHELQLIIECRASLGQTVMTIFYDVEPSDVRKQTGDFGRAFEETCNGSTEEEKKTWRQALTQVALIAGEHLTSWASESQMISKIVKDVFNELPSTDFDRLVGVEAHVAKLKSMIRLECDEVKMVGIWGPAGIGKTTIAKALYNQVSSNFQLKFYKENFKGKYETIKDMKIPDLDEAEERLKHQRVLLILDDVFLHELKALRDVIQGLRYGSKVIVTSEDIDTLRECGIHQNQTYRVAFPSSEEALQIISYSAFGQHFPPRSYLELADEVPKLVSPFPLGLRVIGSSLRGKSKDEWTTALPKLKISPDDNDIETAIRFAYDSLSDKHKTLLYLLTDSINSGENVNNAIFSLSQSDWDAEKGIQTLADIALISISGERRVLMHYLVRLMSIRLSW</sequence>
<dbReference type="GO" id="GO:0006952">
    <property type="term" value="P:defense response"/>
    <property type="evidence" value="ECO:0007669"/>
    <property type="project" value="UniProtKB-KW"/>
</dbReference>
<dbReference type="PANTHER" id="PTHR11017:SF569">
    <property type="entry name" value="DISEASE RESISTANCE PROTEIN"/>
    <property type="match status" value="1"/>
</dbReference>
<dbReference type="Gene3D" id="3.40.50.300">
    <property type="entry name" value="P-loop containing nucleotide triphosphate hydrolases"/>
    <property type="match status" value="4"/>
</dbReference>
<dbReference type="SMART" id="SM00249">
    <property type="entry name" value="PHD"/>
    <property type="match status" value="2"/>
</dbReference>
<dbReference type="SUPFAM" id="SSF52540">
    <property type="entry name" value="P-loop containing nucleoside triphosphate hydrolases"/>
    <property type="match status" value="4"/>
</dbReference>
<feature type="domain" description="TIR" evidence="11">
    <location>
        <begin position="2175"/>
        <end position="2339"/>
    </location>
</feature>
<dbReference type="Pfam" id="PF01582">
    <property type="entry name" value="TIR"/>
    <property type="match status" value="4"/>
</dbReference>
<dbReference type="Pfam" id="PF23282">
    <property type="entry name" value="WHD_ROQ1"/>
    <property type="match status" value="1"/>
</dbReference>
<keyword evidence="4" id="KW-0677">Repeat</keyword>
<evidence type="ECO:0000256" key="8">
    <source>
        <dbReference type="ARBA" id="ARBA00022833"/>
    </source>
</evidence>
<evidence type="ECO:0000313" key="12">
    <source>
        <dbReference type="EnsemblPlants" id="Bo2g014110.1"/>
    </source>
</evidence>
<dbReference type="PRINTS" id="PR00364">
    <property type="entry name" value="DISEASERSIST"/>
</dbReference>